<accession>A0A382XV03</accession>
<protein>
    <recommendedName>
        <fullName evidence="1">NAD(P)-binding domain-containing protein</fullName>
    </recommendedName>
</protein>
<feature type="non-terminal residue" evidence="2">
    <location>
        <position position="182"/>
    </location>
</feature>
<dbReference type="Pfam" id="PF13460">
    <property type="entry name" value="NAD_binding_10"/>
    <property type="match status" value="1"/>
</dbReference>
<name>A0A382XV03_9ZZZZ</name>
<evidence type="ECO:0000259" key="1">
    <source>
        <dbReference type="Pfam" id="PF13460"/>
    </source>
</evidence>
<dbReference type="AlphaFoldDB" id="A0A382XV03"/>
<proteinExistence type="predicted"/>
<gene>
    <name evidence="2" type="ORF">METZ01_LOCUS427806</name>
</gene>
<dbReference type="InterPro" id="IPR036291">
    <property type="entry name" value="NAD(P)-bd_dom_sf"/>
</dbReference>
<dbReference type="PANTHER" id="PTHR15020:SF11">
    <property type="entry name" value="OS06G0360300 PROTEIN"/>
    <property type="match status" value="1"/>
</dbReference>
<organism evidence="2">
    <name type="scientific">marine metagenome</name>
    <dbReference type="NCBI Taxonomy" id="408172"/>
    <lineage>
        <taxon>unclassified sequences</taxon>
        <taxon>metagenomes</taxon>
        <taxon>ecological metagenomes</taxon>
    </lineage>
</organism>
<dbReference type="InterPro" id="IPR016040">
    <property type="entry name" value="NAD(P)-bd_dom"/>
</dbReference>
<dbReference type="SUPFAM" id="SSF51735">
    <property type="entry name" value="NAD(P)-binding Rossmann-fold domains"/>
    <property type="match status" value="1"/>
</dbReference>
<feature type="domain" description="NAD(P)-binding" evidence="1">
    <location>
        <begin position="84"/>
        <end position="182"/>
    </location>
</feature>
<dbReference type="Gene3D" id="3.40.50.720">
    <property type="entry name" value="NAD(P)-binding Rossmann-like Domain"/>
    <property type="match status" value="1"/>
</dbReference>
<dbReference type="PANTHER" id="PTHR15020">
    <property type="entry name" value="FLAVIN REDUCTASE-RELATED"/>
    <property type="match status" value="1"/>
</dbReference>
<evidence type="ECO:0000313" key="2">
    <source>
        <dbReference type="EMBL" id="SVD74952.1"/>
    </source>
</evidence>
<reference evidence="2" key="1">
    <citation type="submission" date="2018-05" db="EMBL/GenBank/DDBJ databases">
        <authorList>
            <person name="Lanie J.A."/>
            <person name="Ng W.-L."/>
            <person name="Kazmierczak K.M."/>
            <person name="Andrzejewski T.M."/>
            <person name="Davidsen T.M."/>
            <person name="Wayne K.J."/>
            <person name="Tettelin H."/>
            <person name="Glass J.I."/>
            <person name="Rusch D."/>
            <person name="Podicherti R."/>
            <person name="Tsui H.-C.T."/>
            <person name="Winkler M.E."/>
        </authorList>
    </citation>
    <scope>NUCLEOTIDE SEQUENCE</scope>
</reference>
<dbReference type="EMBL" id="UINC01170752">
    <property type="protein sequence ID" value="SVD74952.1"/>
    <property type="molecule type" value="Genomic_DNA"/>
</dbReference>
<sequence length="182" mass="19869">MSLKIFLPITILVLFSQTVFSHESECLNSGNTEYSRPCIERLIPRSLDPINRNMMQPSVVKVSNQYSVSGSLTQDNRPVIVVIGASGRTGRLVLEGLAKRDLRIRALSRDIAKASADIVGNYEWVFADVTQPESLVMALQDSDIIISTIGAKPGRGVDGPESVVHKGVINLVDEAKRAGTRH</sequence>